<dbReference type="InterPro" id="IPR050549">
    <property type="entry name" value="MFS_Trehalose_Transporter"/>
</dbReference>
<evidence type="ECO:0000313" key="9">
    <source>
        <dbReference type="RefSeq" id="XP_013784835.1"/>
    </source>
</evidence>
<dbReference type="PRINTS" id="PR00171">
    <property type="entry name" value="SUGRTRNSPORT"/>
</dbReference>
<gene>
    <name evidence="9" type="primary">LOC106468926</name>
</gene>
<evidence type="ECO:0000313" key="8">
    <source>
        <dbReference type="Proteomes" id="UP000694941"/>
    </source>
</evidence>
<dbReference type="RefSeq" id="XP_013784835.1">
    <property type="nucleotide sequence ID" value="XM_013929381.2"/>
</dbReference>
<protein>
    <submittedName>
        <fullName evidence="9">Facilitated trehalose transporter Tret1-like</fullName>
    </submittedName>
</protein>
<dbReference type="PROSITE" id="PS00217">
    <property type="entry name" value="SUGAR_TRANSPORT_2"/>
    <property type="match status" value="1"/>
</dbReference>
<feature type="transmembrane region" description="Helical" evidence="6">
    <location>
        <begin position="384"/>
        <end position="408"/>
    </location>
</feature>
<reference evidence="9" key="1">
    <citation type="submission" date="2025-08" db="UniProtKB">
        <authorList>
            <consortium name="RefSeq"/>
        </authorList>
    </citation>
    <scope>IDENTIFICATION</scope>
    <source>
        <tissue evidence="9">Muscle</tissue>
    </source>
</reference>
<feature type="transmembrane region" description="Helical" evidence="6">
    <location>
        <begin position="284"/>
        <end position="305"/>
    </location>
</feature>
<dbReference type="PROSITE" id="PS50850">
    <property type="entry name" value="MFS"/>
    <property type="match status" value="1"/>
</dbReference>
<keyword evidence="3 6" id="KW-1133">Transmembrane helix</keyword>
<evidence type="ECO:0000256" key="3">
    <source>
        <dbReference type="ARBA" id="ARBA00022989"/>
    </source>
</evidence>
<keyword evidence="4 6" id="KW-0472">Membrane</keyword>
<feature type="domain" description="Major facilitator superfamily (MFS) profile" evidence="7">
    <location>
        <begin position="44"/>
        <end position="475"/>
    </location>
</feature>
<feature type="transmembrane region" description="Helical" evidence="6">
    <location>
        <begin position="175"/>
        <end position="193"/>
    </location>
</feature>
<keyword evidence="8" id="KW-1185">Reference proteome</keyword>
<evidence type="ECO:0000256" key="6">
    <source>
        <dbReference type="SAM" id="Phobius"/>
    </source>
</evidence>
<comment type="similarity">
    <text evidence="5">Belongs to the major facilitator superfamily. Sugar transporter (TC 2.A.1.1) family.</text>
</comment>
<dbReference type="InterPro" id="IPR020846">
    <property type="entry name" value="MFS_dom"/>
</dbReference>
<evidence type="ECO:0000256" key="2">
    <source>
        <dbReference type="ARBA" id="ARBA00022692"/>
    </source>
</evidence>
<dbReference type="Gene3D" id="1.20.1250.20">
    <property type="entry name" value="MFS general substrate transporter like domains"/>
    <property type="match status" value="1"/>
</dbReference>
<evidence type="ECO:0000256" key="5">
    <source>
        <dbReference type="RuleBase" id="RU003346"/>
    </source>
</evidence>
<keyword evidence="5" id="KW-0813">Transport</keyword>
<dbReference type="Proteomes" id="UP000694941">
    <property type="component" value="Unplaced"/>
</dbReference>
<feature type="transmembrane region" description="Helical" evidence="6">
    <location>
        <begin position="452"/>
        <end position="471"/>
    </location>
</feature>
<comment type="subcellular location">
    <subcellularLocation>
        <location evidence="1">Membrane</location>
        <topology evidence="1">Multi-pass membrane protein</topology>
    </subcellularLocation>
</comment>
<sequence>MFKMEISKSMEPNNTNINTDITSVDMEANTSMKKQDVHYALHWKMFLASGVALIGAVGMGMVIGFTAPALPKMIIPSSPVILTEDQGTWFASLMAVGALVGGLTAGPVSEILGRKKALILMNIPFILGWLLIVLANGISMLYVGRLLTGICTGMVSVTAPMYVVEISTPNIRGMLGTSFQVFVTIGILAAMTLGVYLSWTWLAVTSAILQATAMVSMIPIPESPSWLMNRGRKEEAVQAIYFFQGKRGVDAEKQCEEIIKNVESDQTGRIALSDFKQEHYWKPALLSIGLMFFQQLSGINAILFYTVEIFREAGSSLDESLSTILVAVVMVLFTILGSFLVDRAGRRILLLISGVGTATSLFCLGLSSGVLVHKIESFETRFGWIPLVCLLVYISTFAVGFGPLPWFMTAEMVPQRARSIVNGIVVCFNWTFVFMVTKTFDIFLHGLNQHGTYWLFAAMCALSCLFTLFLLPETKGKSLEQIQKYFLGIKGTIPTSSSQIELIE</sequence>
<dbReference type="InterPro" id="IPR036259">
    <property type="entry name" value="MFS_trans_sf"/>
</dbReference>
<proteinExistence type="inferred from homology"/>
<evidence type="ECO:0000259" key="7">
    <source>
        <dbReference type="PROSITE" id="PS50850"/>
    </source>
</evidence>
<dbReference type="PROSITE" id="PS00216">
    <property type="entry name" value="SUGAR_TRANSPORT_1"/>
    <property type="match status" value="1"/>
</dbReference>
<feature type="transmembrane region" description="Helical" evidence="6">
    <location>
        <begin position="420"/>
        <end position="440"/>
    </location>
</feature>
<organism evidence="8 9">
    <name type="scientific">Limulus polyphemus</name>
    <name type="common">Atlantic horseshoe crab</name>
    <dbReference type="NCBI Taxonomy" id="6850"/>
    <lineage>
        <taxon>Eukaryota</taxon>
        <taxon>Metazoa</taxon>
        <taxon>Ecdysozoa</taxon>
        <taxon>Arthropoda</taxon>
        <taxon>Chelicerata</taxon>
        <taxon>Merostomata</taxon>
        <taxon>Xiphosura</taxon>
        <taxon>Limulidae</taxon>
        <taxon>Limulus</taxon>
    </lineage>
</organism>
<dbReference type="PANTHER" id="PTHR48021:SF1">
    <property type="entry name" value="GH07001P-RELATED"/>
    <property type="match status" value="1"/>
</dbReference>
<feature type="transmembrane region" description="Helical" evidence="6">
    <location>
        <begin position="117"/>
        <end position="136"/>
    </location>
</feature>
<dbReference type="GeneID" id="106468926"/>
<name>A0ABM1BM77_LIMPO</name>
<feature type="transmembrane region" description="Helical" evidence="6">
    <location>
        <begin position="320"/>
        <end position="341"/>
    </location>
</feature>
<evidence type="ECO:0000256" key="4">
    <source>
        <dbReference type="ARBA" id="ARBA00023136"/>
    </source>
</evidence>
<feature type="transmembrane region" description="Helical" evidence="6">
    <location>
        <begin position="41"/>
        <end position="67"/>
    </location>
</feature>
<dbReference type="InterPro" id="IPR044775">
    <property type="entry name" value="MFS_ERD6/Tret1-like"/>
</dbReference>
<keyword evidence="2 6" id="KW-0812">Transmembrane</keyword>
<dbReference type="NCBIfam" id="TIGR00879">
    <property type="entry name" value="SP"/>
    <property type="match status" value="1"/>
</dbReference>
<dbReference type="SUPFAM" id="SSF103473">
    <property type="entry name" value="MFS general substrate transporter"/>
    <property type="match status" value="1"/>
</dbReference>
<dbReference type="InterPro" id="IPR005829">
    <property type="entry name" value="Sugar_transporter_CS"/>
</dbReference>
<feature type="transmembrane region" description="Helical" evidence="6">
    <location>
        <begin position="348"/>
        <end position="372"/>
    </location>
</feature>
<accession>A0ABM1BM77</accession>
<dbReference type="CDD" id="cd17358">
    <property type="entry name" value="MFS_GLUT6_8_Class3_like"/>
    <property type="match status" value="1"/>
</dbReference>
<feature type="transmembrane region" description="Helical" evidence="6">
    <location>
        <begin position="87"/>
        <end position="105"/>
    </location>
</feature>
<dbReference type="InterPro" id="IPR005828">
    <property type="entry name" value="MFS_sugar_transport-like"/>
</dbReference>
<dbReference type="InterPro" id="IPR003663">
    <property type="entry name" value="Sugar/inositol_transpt"/>
</dbReference>
<dbReference type="Pfam" id="PF00083">
    <property type="entry name" value="Sugar_tr"/>
    <property type="match status" value="1"/>
</dbReference>
<evidence type="ECO:0000256" key="1">
    <source>
        <dbReference type="ARBA" id="ARBA00004141"/>
    </source>
</evidence>
<dbReference type="PANTHER" id="PTHR48021">
    <property type="match status" value="1"/>
</dbReference>